<keyword evidence="1 5" id="KW-0646">Protease inhibitor</keyword>
<dbReference type="GO" id="GO:0030414">
    <property type="term" value="F:peptidase inhibitor activity"/>
    <property type="evidence" value="ECO:0007669"/>
    <property type="project" value="UniProtKB-KW"/>
</dbReference>
<protein>
    <submittedName>
        <fullName evidence="5">Protease inhibitor I42 family protein</fullName>
    </submittedName>
</protein>
<dbReference type="Pfam" id="PF09394">
    <property type="entry name" value="Inhibitor_I42"/>
    <property type="match status" value="1"/>
</dbReference>
<dbReference type="Proteomes" id="UP001339883">
    <property type="component" value="Unassembled WGS sequence"/>
</dbReference>
<organism evidence="5 6">
    <name type="scientific">Acinetobacter pollinis</name>
    <dbReference type="NCBI Taxonomy" id="2605270"/>
    <lineage>
        <taxon>Bacteria</taxon>
        <taxon>Pseudomonadati</taxon>
        <taxon>Pseudomonadota</taxon>
        <taxon>Gammaproteobacteria</taxon>
        <taxon>Moraxellales</taxon>
        <taxon>Moraxellaceae</taxon>
        <taxon>Acinetobacter</taxon>
    </lineage>
</organism>
<name>A0ABU6DU78_9GAMM</name>
<keyword evidence="6" id="KW-1185">Reference proteome</keyword>
<dbReference type="Gene3D" id="2.60.40.2020">
    <property type="match status" value="1"/>
</dbReference>
<gene>
    <name evidence="5" type="ORF">I2F25_06305</name>
</gene>
<sequence length="137" mass="15420">MKYALCMGTLCTALALVGCYSSSPTIDGKTHVFTLKQKCPALLDMKVGQSLMFHAPENLSTGYQWQIVSPLNLFSVDQEEQKPKQDESNPVVGKPAEKIYQFDAVKAGEEEIRLVYIRPWDQSSPPVETWHCRVRIS</sequence>
<dbReference type="PROSITE" id="PS51257">
    <property type="entry name" value="PROKAR_LIPOPROTEIN"/>
    <property type="match status" value="1"/>
</dbReference>
<feature type="domain" description="Proteinase inhibitor I42 chagasin" evidence="4">
    <location>
        <begin position="45"/>
        <end position="134"/>
    </location>
</feature>
<dbReference type="InterPro" id="IPR036331">
    <property type="entry name" value="Chagasin-like_sf"/>
</dbReference>
<evidence type="ECO:0000256" key="1">
    <source>
        <dbReference type="ARBA" id="ARBA00022690"/>
    </source>
</evidence>
<accession>A0ABU6DU78</accession>
<dbReference type="EMBL" id="VTDN01000004">
    <property type="protein sequence ID" value="MEB5476659.1"/>
    <property type="molecule type" value="Genomic_DNA"/>
</dbReference>
<evidence type="ECO:0000313" key="5">
    <source>
        <dbReference type="EMBL" id="MEB5476659.1"/>
    </source>
</evidence>
<proteinExistence type="predicted"/>
<dbReference type="SUPFAM" id="SSF141066">
    <property type="entry name" value="ICP-like"/>
    <property type="match status" value="1"/>
</dbReference>
<evidence type="ECO:0000259" key="4">
    <source>
        <dbReference type="Pfam" id="PF09394"/>
    </source>
</evidence>
<dbReference type="InterPro" id="IPR018990">
    <property type="entry name" value="Prot_inh_I42_chagasin"/>
</dbReference>
<dbReference type="PANTHER" id="PTHR36530:SF1">
    <property type="entry name" value="AMOEBIASIN-1"/>
    <property type="match status" value="1"/>
</dbReference>
<evidence type="ECO:0000313" key="6">
    <source>
        <dbReference type="Proteomes" id="UP001339883"/>
    </source>
</evidence>
<feature type="chain" id="PRO_5046433833" evidence="3">
    <location>
        <begin position="16"/>
        <end position="137"/>
    </location>
</feature>
<dbReference type="PANTHER" id="PTHR36530">
    <property type="entry name" value="INHIBITOR OF CYSTEINE PEPTIDASE"/>
    <property type="match status" value="1"/>
</dbReference>
<keyword evidence="3" id="KW-0732">Signal</keyword>
<comment type="caution">
    <text evidence="5">The sequence shown here is derived from an EMBL/GenBank/DDBJ whole genome shotgun (WGS) entry which is preliminary data.</text>
</comment>
<keyword evidence="2" id="KW-0789">Thiol protease inhibitor</keyword>
<feature type="signal peptide" evidence="3">
    <location>
        <begin position="1"/>
        <end position="15"/>
    </location>
</feature>
<evidence type="ECO:0000256" key="2">
    <source>
        <dbReference type="ARBA" id="ARBA00022704"/>
    </source>
</evidence>
<dbReference type="InterPro" id="IPR052781">
    <property type="entry name" value="Cys_protease_inhibitor_I42"/>
</dbReference>
<reference evidence="5 6" key="1">
    <citation type="submission" date="2019-08" db="EMBL/GenBank/DDBJ databases">
        <title>Five species of Acinetobacter isolated from floral nectar and animal pollinators.</title>
        <authorList>
            <person name="Hendry T.A."/>
        </authorList>
    </citation>
    <scope>NUCLEOTIDE SEQUENCE [LARGE SCALE GENOMIC DNA]</scope>
    <source>
        <strain evidence="5 6">MD18.27</strain>
    </source>
</reference>
<evidence type="ECO:0000256" key="3">
    <source>
        <dbReference type="SAM" id="SignalP"/>
    </source>
</evidence>